<feature type="domain" description="HTH araC/xylS-type" evidence="4">
    <location>
        <begin position="196"/>
        <end position="294"/>
    </location>
</feature>
<protein>
    <submittedName>
        <fullName evidence="5">AraC family transcriptional regulator</fullName>
    </submittedName>
</protein>
<dbReference type="Pfam" id="PF02311">
    <property type="entry name" value="AraC_binding"/>
    <property type="match status" value="1"/>
</dbReference>
<reference evidence="5" key="1">
    <citation type="submission" date="2021-12" db="EMBL/GenBank/DDBJ databases">
        <title>Novel species in genus Dyadobacter.</title>
        <authorList>
            <person name="Ma C."/>
        </authorList>
    </citation>
    <scope>NUCLEOTIDE SEQUENCE</scope>
    <source>
        <strain evidence="5">LJ419</strain>
    </source>
</reference>
<sequence length="299" mass="33824">MRLKGNNIGNRGKISRIPEYGLAEPGSKGIVVRRLSPDTRVTGSHSVALPHRDKHYMLLIIEEGKLTGSIDLEKLDLEGPFVLLVFPGQIHLLTQVSPLKGWVIDFDPTVIDQSQQNELDIYFQRPVKIDQLPTDAGYRQIEKLLTVIAEQSLQRGLAGKAMVALFSGMLYILSSIASSVAEQSKHKKNRPQLIKQQFLALLAEHYRDWKKPSQYAQELSISTAHLNDMLKQLTGSTATTIIQDHCMLEAQRLLRYTDISIKEISYQIGYTNPSHFIAIFSARLRTTPLQYRIKYANSR</sequence>
<dbReference type="InterPro" id="IPR037923">
    <property type="entry name" value="HTH-like"/>
</dbReference>
<dbReference type="PANTHER" id="PTHR43280:SF32">
    <property type="entry name" value="TRANSCRIPTIONAL REGULATORY PROTEIN"/>
    <property type="match status" value="1"/>
</dbReference>
<dbReference type="Gene3D" id="1.10.10.60">
    <property type="entry name" value="Homeodomain-like"/>
    <property type="match status" value="1"/>
</dbReference>
<dbReference type="AlphaFoldDB" id="A0A9X1PKF0"/>
<keyword evidence="6" id="KW-1185">Reference proteome</keyword>
<dbReference type="InterPro" id="IPR018060">
    <property type="entry name" value="HTH_AraC"/>
</dbReference>
<dbReference type="GO" id="GO:0003700">
    <property type="term" value="F:DNA-binding transcription factor activity"/>
    <property type="evidence" value="ECO:0007669"/>
    <property type="project" value="InterPro"/>
</dbReference>
<keyword evidence="1" id="KW-0805">Transcription regulation</keyword>
<evidence type="ECO:0000259" key="4">
    <source>
        <dbReference type="PROSITE" id="PS01124"/>
    </source>
</evidence>
<dbReference type="RefSeq" id="WP_234653135.1">
    <property type="nucleotide sequence ID" value="NZ_CP094997.1"/>
</dbReference>
<evidence type="ECO:0000313" key="5">
    <source>
        <dbReference type="EMBL" id="MCF0060411.1"/>
    </source>
</evidence>
<dbReference type="SMART" id="SM00342">
    <property type="entry name" value="HTH_ARAC"/>
    <property type="match status" value="1"/>
</dbReference>
<name>A0A9X1PKF0_9BACT</name>
<dbReference type="SUPFAM" id="SSF46689">
    <property type="entry name" value="Homeodomain-like"/>
    <property type="match status" value="1"/>
</dbReference>
<dbReference type="EMBL" id="JAJTTC010000001">
    <property type="protein sequence ID" value="MCF0060411.1"/>
    <property type="molecule type" value="Genomic_DNA"/>
</dbReference>
<dbReference type="InterPro" id="IPR003313">
    <property type="entry name" value="AraC-bd"/>
</dbReference>
<organism evidence="5 6">
    <name type="scientific">Dyadobacter chenwenxiniae</name>
    <dbReference type="NCBI Taxonomy" id="2906456"/>
    <lineage>
        <taxon>Bacteria</taxon>
        <taxon>Pseudomonadati</taxon>
        <taxon>Bacteroidota</taxon>
        <taxon>Cytophagia</taxon>
        <taxon>Cytophagales</taxon>
        <taxon>Spirosomataceae</taxon>
        <taxon>Dyadobacter</taxon>
    </lineage>
</organism>
<dbReference type="Pfam" id="PF12833">
    <property type="entry name" value="HTH_18"/>
    <property type="match status" value="1"/>
</dbReference>
<gene>
    <name evidence="5" type="ORF">LXM26_02835</name>
</gene>
<keyword evidence="2" id="KW-0238">DNA-binding</keyword>
<evidence type="ECO:0000313" key="6">
    <source>
        <dbReference type="Proteomes" id="UP001139000"/>
    </source>
</evidence>
<dbReference type="PANTHER" id="PTHR43280">
    <property type="entry name" value="ARAC-FAMILY TRANSCRIPTIONAL REGULATOR"/>
    <property type="match status" value="1"/>
</dbReference>
<dbReference type="GO" id="GO:0043565">
    <property type="term" value="F:sequence-specific DNA binding"/>
    <property type="evidence" value="ECO:0007669"/>
    <property type="project" value="InterPro"/>
</dbReference>
<keyword evidence="3" id="KW-0804">Transcription</keyword>
<dbReference type="Proteomes" id="UP001139000">
    <property type="component" value="Unassembled WGS sequence"/>
</dbReference>
<dbReference type="InterPro" id="IPR009057">
    <property type="entry name" value="Homeodomain-like_sf"/>
</dbReference>
<proteinExistence type="predicted"/>
<evidence type="ECO:0000256" key="3">
    <source>
        <dbReference type="ARBA" id="ARBA00023163"/>
    </source>
</evidence>
<accession>A0A9X1PKF0</accession>
<dbReference type="SUPFAM" id="SSF51215">
    <property type="entry name" value="Regulatory protein AraC"/>
    <property type="match status" value="1"/>
</dbReference>
<evidence type="ECO:0000256" key="1">
    <source>
        <dbReference type="ARBA" id="ARBA00023015"/>
    </source>
</evidence>
<dbReference type="PROSITE" id="PS01124">
    <property type="entry name" value="HTH_ARAC_FAMILY_2"/>
    <property type="match status" value="1"/>
</dbReference>
<comment type="caution">
    <text evidence="5">The sequence shown here is derived from an EMBL/GenBank/DDBJ whole genome shotgun (WGS) entry which is preliminary data.</text>
</comment>
<evidence type="ECO:0000256" key="2">
    <source>
        <dbReference type="ARBA" id="ARBA00023125"/>
    </source>
</evidence>